<dbReference type="EMBL" id="ACJN02000001">
    <property type="protein sequence ID" value="EFI35276.1"/>
    <property type="molecule type" value="Genomic_DNA"/>
</dbReference>
<keyword evidence="1" id="KW-0812">Transmembrane</keyword>
<gene>
    <name evidence="3" type="ORF">Dthio_PD2689</name>
</gene>
<reference evidence="3" key="1">
    <citation type="submission" date="2010-05" db="EMBL/GenBank/DDBJ databases">
        <title>The draft genome of Desulfonatronospira thiodismutans ASO3-1.</title>
        <authorList>
            <consortium name="US DOE Joint Genome Institute (JGI-PGF)"/>
            <person name="Lucas S."/>
            <person name="Copeland A."/>
            <person name="Lapidus A."/>
            <person name="Cheng J.-F."/>
            <person name="Bruce D."/>
            <person name="Goodwin L."/>
            <person name="Pitluck S."/>
            <person name="Chertkov O."/>
            <person name="Brettin T."/>
            <person name="Detter J.C."/>
            <person name="Han C."/>
            <person name="Land M.L."/>
            <person name="Hauser L."/>
            <person name="Kyrpides N."/>
            <person name="Mikhailova N."/>
            <person name="Muyzer G."/>
            <person name="Woyke T."/>
        </authorList>
    </citation>
    <scope>NUCLEOTIDE SEQUENCE [LARGE SCALE GENOMIC DNA]</scope>
    <source>
        <strain evidence="3">ASO3-1</strain>
    </source>
</reference>
<dbReference type="NCBIfam" id="TIGR03370">
    <property type="entry name" value="VPLPA-CTERM"/>
    <property type="match status" value="1"/>
</dbReference>
<sequence>MFLLKKCFVLAALCMLITLGTALPLKAATVYSGAWTPTSNSTEFFNVTFNTTGDSNFNFFLYNNNDAQLMIFERSQLWDAAQVGISRSDGTYSASLNGTSLVLGANPHFWLGYSLGNDTFHQYTYSLLTGNDQFLLKLGDKDIMISDASPVPLPASIWLLGAALVGLAGFSRRYLR</sequence>
<evidence type="ECO:0000313" key="4">
    <source>
        <dbReference type="Proteomes" id="UP000005496"/>
    </source>
</evidence>
<dbReference type="OrthoDB" id="500962at2"/>
<organism evidence="3 4">
    <name type="scientific">Desulfonatronospira thiodismutans ASO3-1</name>
    <dbReference type="NCBI Taxonomy" id="555779"/>
    <lineage>
        <taxon>Bacteria</taxon>
        <taxon>Pseudomonadati</taxon>
        <taxon>Thermodesulfobacteriota</taxon>
        <taxon>Desulfovibrionia</taxon>
        <taxon>Desulfovibrionales</taxon>
        <taxon>Desulfonatronovibrionaceae</taxon>
        <taxon>Desulfonatronospira</taxon>
    </lineage>
</organism>
<dbReference type="RefSeq" id="WP_008868408.1">
    <property type="nucleotide sequence ID" value="NZ_ACJN02000001.1"/>
</dbReference>
<proteinExistence type="predicted"/>
<protein>
    <recommendedName>
        <fullName evidence="5">PEP-CTERM protein-sorting domain-containing protein</fullName>
    </recommendedName>
</protein>
<dbReference type="Proteomes" id="UP000005496">
    <property type="component" value="Unassembled WGS sequence"/>
</dbReference>
<keyword evidence="2" id="KW-0732">Signal</keyword>
<feature type="transmembrane region" description="Helical" evidence="1">
    <location>
        <begin position="151"/>
        <end position="170"/>
    </location>
</feature>
<evidence type="ECO:0000256" key="2">
    <source>
        <dbReference type="SAM" id="SignalP"/>
    </source>
</evidence>
<accession>D6SKR5</accession>
<evidence type="ECO:0000313" key="3">
    <source>
        <dbReference type="EMBL" id="EFI35276.1"/>
    </source>
</evidence>
<keyword evidence="1" id="KW-1133">Transmembrane helix</keyword>
<comment type="caution">
    <text evidence="3">The sequence shown here is derived from an EMBL/GenBank/DDBJ whole genome shotgun (WGS) entry which is preliminary data.</text>
</comment>
<feature type="signal peptide" evidence="2">
    <location>
        <begin position="1"/>
        <end position="27"/>
    </location>
</feature>
<keyword evidence="1" id="KW-0472">Membrane</keyword>
<name>D6SKR5_9BACT</name>
<keyword evidence="4" id="KW-1185">Reference proteome</keyword>
<feature type="chain" id="PRO_5003088219" description="PEP-CTERM protein-sorting domain-containing protein" evidence="2">
    <location>
        <begin position="28"/>
        <end position="176"/>
    </location>
</feature>
<evidence type="ECO:0000256" key="1">
    <source>
        <dbReference type="SAM" id="Phobius"/>
    </source>
</evidence>
<dbReference type="InterPro" id="IPR022472">
    <property type="entry name" value="VPLPA-CTERM"/>
</dbReference>
<evidence type="ECO:0008006" key="5">
    <source>
        <dbReference type="Google" id="ProtNLM"/>
    </source>
</evidence>
<dbReference type="AlphaFoldDB" id="D6SKR5"/>